<dbReference type="Proteomes" id="UP000011083">
    <property type="component" value="Unassembled WGS sequence"/>
</dbReference>
<dbReference type="GO" id="GO:0005680">
    <property type="term" value="C:anaphase-promoting complex"/>
    <property type="evidence" value="ECO:0007669"/>
    <property type="project" value="InterPro"/>
</dbReference>
<evidence type="ECO:0000256" key="1">
    <source>
        <dbReference type="ARBA" id="ARBA00004123"/>
    </source>
</evidence>
<evidence type="ECO:0000256" key="3">
    <source>
        <dbReference type="ARBA" id="ARBA00006940"/>
    </source>
</evidence>
<evidence type="ECO:0000256" key="5">
    <source>
        <dbReference type="ARBA" id="ARBA00022618"/>
    </source>
</evidence>
<organism evidence="10 11">
    <name type="scientific">Acanthamoeba castellanii (strain ATCC 30010 / Neff)</name>
    <dbReference type="NCBI Taxonomy" id="1257118"/>
    <lineage>
        <taxon>Eukaryota</taxon>
        <taxon>Amoebozoa</taxon>
        <taxon>Discosea</taxon>
        <taxon>Longamoebia</taxon>
        <taxon>Centramoebida</taxon>
        <taxon>Acanthamoebidae</taxon>
        <taxon>Acanthamoeba</taxon>
    </lineage>
</organism>
<keyword evidence="8" id="KW-0539">Nucleus</keyword>
<dbReference type="AlphaFoldDB" id="L8H1M5"/>
<keyword evidence="11" id="KW-1185">Reference proteome</keyword>
<proteinExistence type="inferred from homology"/>
<dbReference type="GO" id="GO:0051301">
    <property type="term" value="P:cell division"/>
    <property type="evidence" value="ECO:0007669"/>
    <property type="project" value="UniProtKB-KW"/>
</dbReference>
<evidence type="ECO:0000256" key="4">
    <source>
        <dbReference type="ARBA" id="ARBA00013935"/>
    </source>
</evidence>
<dbReference type="EMBL" id="KB007936">
    <property type="protein sequence ID" value="ELR19130.1"/>
    <property type="molecule type" value="Genomic_DNA"/>
</dbReference>
<keyword evidence="9" id="KW-0131">Cell cycle</keyword>
<reference evidence="10 11" key="1">
    <citation type="journal article" date="2013" name="Genome Biol.">
        <title>Genome of Acanthamoeba castellanii highlights extensive lateral gene transfer and early evolution of tyrosine kinase signaling.</title>
        <authorList>
            <person name="Clarke M."/>
            <person name="Lohan A.J."/>
            <person name="Liu B."/>
            <person name="Lagkouvardos I."/>
            <person name="Roy S."/>
            <person name="Zafar N."/>
            <person name="Bertelli C."/>
            <person name="Schilde C."/>
            <person name="Kianianmomeni A."/>
            <person name="Burglin T.R."/>
            <person name="Frech C."/>
            <person name="Turcotte B."/>
            <person name="Kopec K.O."/>
            <person name="Synnott J.M."/>
            <person name="Choo C."/>
            <person name="Paponov I."/>
            <person name="Finkler A."/>
            <person name="Soon Heng Tan C."/>
            <person name="Hutchins A.P."/>
            <person name="Weinmeier T."/>
            <person name="Rattei T."/>
            <person name="Chu J.S."/>
            <person name="Gimenez G."/>
            <person name="Irimia M."/>
            <person name="Rigden D.J."/>
            <person name="Fitzpatrick D.A."/>
            <person name="Lorenzo-Morales J."/>
            <person name="Bateman A."/>
            <person name="Chiu C.H."/>
            <person name="Tang P."/>
            <person name="Hegemann P."/>
            <person name="Fromm H."/>
            <person name="Raoult D."/>
            <person name="Greub G."/>
            <person name="Miranda-Saavedra D."/>
            <person name="Chen N."/>
            <person name="Nash P."/>
            <person name="Ginger M.L."/>
            <person name="Horn M."/>
            <person name="Schaap P."/>
            <person name="Caler L."/>
            <person name="Loftus B."/>
        </authorList>
    </citation>
    <scope>NUCLEOTIDE SEQUENCE [LARGE SCALE GENOMIC DNA]</scope>
    <source>
        <strain evidence="10 11">Neff</strain>
    </source>
</reference>
<evidence type="ECO:0000256" key="9">
    <source>
        <dbReference type="ARBA" id="ARBA00023306"/>
    </source>
</evidence>
<dbReference type="GO" id="GO:0070979">
    <property type="term" value="P:protein K11-linked ubiquitination"/>
    <property type="evidence" value="ECO:0007669"/>
    <property type="project" value="TreeGrafter"/>
</dbReference>
<dbReference type="GeneID" id="14919935"/>
<dbReference type="RefSeq" id="XP_004341201.1">
    <property type="nucleotide sequence ID" value="XM_004341153.1"/>
</dbReference>
<comment type="pathway">
    <text evidence="2">Protein modification; protein ubiquitination.</text>
</comment>
<comment type="similarity">
    <text evidence="3">Belongs to the APC13 family.</text>
</comment>
<comment type="subcellular location">
    <subcellularLocation>
        <location evidence="1">Nucleus</location>
    </subcellularLocation>
</comment>
<dbReference type="InterPro" id="IPR008401">
    <property type="entry name" value="Apc13"/>
</dbReference>
<protein>
    <recommendedName>
        <fullName evidence="4">Anaphase-promoting complex subunit 13</fullName>
    </recommendedName>
</protein>
<name>L8H1M5_ACACF</name>
<keyword evidence="7" id="KW-0833">Ubl conjugation pathway</keyword>
<evidence type="ECO:0000313" key="11">
    <source>
        <dbReference type="Proteomes" id="UP000011083"/>
    </source>
</evidence>
<gene>
    <name evidence="10" type="ORF">ACA1_335930</name>
</gene>
<evidence type="ECO:0000256" key="2">
    <source>
        <dbReference type="ARBA" id="ARBA00004906"/>
    </source>
</evidence>
<evidence type="ECO:0000256" key="7">
    <source>
        <dbReference type="ARBA" id="ARBA00022786"/>
    </source>
</evidence>
<dbReference type="PANTHER" id="PTHR28672">
    <property type="entry name" value="ANAPHASE-PROMOTING COMPLEX SUBUNIT 13"/>
    <property type="match status" value="1"/>
</dbReference>
<keyword evidence="6" id="KW-0498">Mitosis</keyword>
<dbReference type="Pfam" id="PF05839">
    <property type="entry name" value="Apc13p"/>
    <property type="match status" value="1"/>
</dbReference>
<keyword evidence="5" id="KW-0132">Cell division</keyword>
<sequence>MRVHHAKAALLLDLVDEAWAKDTLPDDLLMLPLEMQVDPETDEQKVPQEDEVWADLGLGEFTES</sequence>
<evidence type="ECO:0000313" key="10">
    <source>
        <dbReference type="EMBL" id="ELR19130.1"/>
    </source>
</evidence>
<dbReference type="PANTHER" id="PTHR28672:SF1">
    <property type="entry name" value="ANAPHASE-PROMOTING COMPLEX SUBUNIT 13"/>
    <property type="match status" value="1"/>
</dbReference>
<evidence type="ECO:0000256" key="8">
    <source>
        <dbReference type="ARBA" id="ARBA00023242"/>
    </source>
</evidence>
<dbReference type="KEGG" id="acan:ACA1_335930"/>
<evidence type="ECO:0000256" key="6">
    <source>
        <dbReference type="ARBA" id="ARBA00022776"/>
    </source>
</evidence>
<accession>L8H1M5</accession>
<dbReference type="VEuPathDB" id="AmoebaDB:ACA1_335930"/>